<dbReference type="Pfam" id="PF12973">
    <property type="entry name" value="Cupin_7"/>
    <property type="match status" value="1"/>
</dbReference>
<dbReference type="InterPro" id="IPR014710">
    <property type="entry name" value="RmlC-like_jellyroll"/>
</dbReference>
<dbReference type="InterPro" id="IPR012807">
    <property type="entry name" value="Anti-sigma_ChrR"/>
</dbReference>
<dbReference type="Proteomes" id="UP000182983">
    <property type="component" value="Unassembled WGS sequence"/>
</dbReference>
<evidence type="ECO:0000259" key="1">
    <source>
        <dbReference type="Pfam" id="PF12973"/>
    </source>
</evidence>
<evidence type="ECO:0000313" key="3">
    <source>
        <dbReference type="EMBL" id="SEH46891.1"/>
    </source>
</evidence>
<dbReference type="NCBIfam" id="TIGR02451">
    <property type="entry name" value="anti_sig_ChrR"/>
    <property type="match status" value="1"/>
</dbReference>
<evidence type="ECO:0000313" key="4">
    <source>
        <dbReference type="Proteomes" id="UP000182983"/>
    </source>
</evidence>
<dbReference type="RefSeq" id="WP_074769061.1">
    <property type="nucleotide sequence ID" value="NZ_FNWO01000010.1"/>
</dbReference>
<dbReference type="SUPFAM" id="SSF51182">
    <property type="entry name" value="RmlC-like cupins"/>
    <property type="match status" value="1"/>
</dbReference>
<dbReference type="InterPro" id="IPR041916">
    <property type="entry name" value="Anti_sigma_zinc_sf"/>
</dbReference>
<dbReference type="Pfam" id="PF13490">
    <property type="entry name" value="zf-HC2"/>
    <property type="match status" value="1"/>
</dbReference>
<dbReference type="Gene3D" id="2.60.120.10">
    <property type="entry name" value="Jelly Rolls"/>
    <property type="match status" value="1"/>
</dbReference>
<dbReference type="Gene3D" id="1.10.10.1320">
    <property type="entry name" value="Anti-sigma factor, zinc-finger domain"/>
    <property type="match status" value="1"/>
</dbReference>
<keyword evidence="4" id="KW-1185">Reference proteome</keyword>
<dbReference type="CDD" id="cd20301">
    <property type="entry name" value="cupin_ChrR"/>
    <property type="match status" value="1"/>
</dbReference>
<dbReference type="InterPro" id="IPR027383">
    <property type="entry name" value="Znf_put"/>
</dbReference>
<dbReference type="EMBL" id="FNWO01000010">
    <property type="protein sequence ID" value="SEH46891.1"/>
    <property type="molecule type" value="Genomic_DNA"/>
</dbReference>
<dbReference type="InterPro" id="IPR011051">
    <property type="entry name" value="RmlC_Cupin_sf"/>
</dbReference>
<evidence type="ECO:0000259" key="2">
    <source>
        <dbReference type="Pfam" id="PF13490"/>
    </source>
</evidence>
<feature type="domain" description="Putative zinc-finger" evidence="2">
    <location>
        <begin position="10"/>
        <end position="39"/>
    </location>
</feature>
<sequence length="211" mass="22114">MSASFHPSDALLAAYAAGAMDEPTALAVATHLAFCPRCRAEVTRLEALAGAHLESLPVCAMADDALARTLARLDRTPPVPCPPARGSALPGPIGAYCGGDPASLSWRPLSPGIDQAILIRSDRAQAKLIRMEAGIVSPRHRHAAAELNVVLQGAYRDESGHYRPGDFAVEAANRTYRPVADADTACLCLCVGDDPIRPTGLLGRLLSPFAG</sequence>
<reference evidence="4" key="1">
    <citation type="submission" date="2016-10" db="EMBL/GenBank/DDBJ databases">
        <authorList>
            <person name="Varghese N."/>
            <person name="Submissions S."/>
        </authorList>
    </citation>
    <scope>NUCLEOTIDE SEQUENCE [LARGE SCALE GENOMIC DNA]</scope>
    <source>
        <strain evidence="4">DSM 13234</strain>
    </source>
</reference>
<organism evidence="3 4">
    <name type="scientific">Magnetospirillum fulvum</name>
    <name type="common">Rhodospirillum fulvum</name>
    <dbReference type="NCBI Taxonomy" id="1082"/>
    <lineage>
        <taxon>Bacteria</taxon>
        <taxon>Pseudomonadati</taxon>
        <taxon>Pseudomonadota</taxon>
        <taxon>Alphaproteobacteria</taxon>
        <taxon>Rhodospirillales</taxon>
        <taxon>Rhodospirillaceae</taxon>
        <taxon>Magnetospirillum</taxon>
    </lineage>
</organism>
<protein>
    <submittedName>
        <fullName evidence="3">Anti-ECFsigma factor, ChrR</fullName>
    </submittedName>
</protein>
<proteinExistence type="predicted"/>
<accession>A0A1H6IK19</accession>
<gene>
    <name evidence="3" type="ORF">SAMN04244559_02507</name>
</gene>
<dbReference type="AlphaFoldDB" id="A0A1H6IK19"/>
<dbReference type="OrthoDB" id="2988517at2"/>
<name>A0A1H6IK19_MAGFU</name>
<dbReference type="InterPro" id="IPR025979">
    <property type="entry name" value="ChrR-like_cupin_dom"/>
</dbReference>
<feature type="domain" description="ChrR-like cupin" evidence="1">
    <location>
        <begin position="100"/>
        <end position="188"/>
    </location>
</feature>